<reference evidence="3" key="1">
    <citation type="submission" date="2020-04" db="EMBL/GenBank/DDBJ databases">
        <title>Analysis of mating type loci in Filobasidium floriforme.</title>
        <authorList>
            <person name="Nowrousian M."/>
        </authorList>
    </citation>
    <scope>NUCLEOTIDE SEQUENCE</scope>
    <source>
        <strain evidence="3">CBS 6242</strain>
    </source>
</reference>
<dbReference type="AlphaFoldDB" id="A0A8K0JLF3"/>
<comment type="caution">
    <text evidence="3">The sequence shown here is derived from an EMBL/GenBank/DDBJ whole genome shotgun (WGS) entry which is preliminary data.</text>
</comment>
<feature type="signal peptide" evidence="2">
    <location>
        <begin position="1"/>
        <end position="24"/>
    </location>
</feature>
<proteinExistence type="predicted"/>
<evidence type="ECO:0000256" key="1">
    <source>
        <dbReference type="SAM" id="MobiDB-lite"/>
    </source>
</evidence>
<gene>
    <name evidence="3" type="ORF">FFLO_03033</name>
</gene>
<accession>A0A8K0JLF3</accession>
<protein>
    <submittedName>
        <fullName evidence="3">Uncharacterized protein</fullName>
    </submittedName>
</protein>
<name>A0A8K0JLF3_9TREE</name>
<evidence type="ECO:0000313" key="3">
    <source>
        <dbReference type="EMBL" id="KAG7553526.1"/>
    </source>
</evidence>
<feature type="compositionally biased region" description="Basic and acidic residues" evidence="1">
    <location>
        <begin position="76"/>
        <end position="85"/>
    </location>
</feature>
<organism evidence="3 4">
    <name type="scientific">Filobasidium floriforme</name>
    <dbReference type="NCBI Taxonomy" id="5210"/>
    <lineage>
        <taxon>Eukaryota</taxon>
        <taxon>Fungi</taxon>
        <taxon>Dikarya</taxon>
        <taxon>Basidiomycota</taxon>
        <taxon>Agaricomycotina</taxon>
        <taxon>Tremellomycetes</taxon>
        <taxon>Filobasidiales</taxon>
        <taxon>Filobasidiaceae</taxon>
        <taxon>Filobasidium</taxon>
    </lineage>
</organism>
<feature type="compositionally biased region" description="Polar residues" evidence="1">
    <location>
        <begin position="100"/>
        <end position="115"/>
    </location>
</feature>
<feature type="chain" id="PRO_5035419296" evidence="2">
    <location>
        <begin position="25"/>
        <end position="267"/>
    </location>
</feature>
<keyword evidence="2" id="KW-0732">Signal</keyword>
<keyword evidence="4" id="KW-1185">Reference proteome</keyword>
<dbReference type="EMBL" id="JABELV010000053">
    <property type="protein sequence ID" value="KAG7553526.1"/>
    <property type="molecule type" value="Genomic_DNA"/>
</dbReference>
<evidence type="ECO:0000313" key="4">
    <source>
        <dbReference type="Proteomes" id="UP000812966"/>
    </source>
</evidence>
<evidence type="ECO:0000256" key="2">
    <source>
        <dbReference type="SAM" id="SignalP"/>
    </source>
</evidence>
<dbReference type="Proteomes" id="UP000812966">
    <property type="component" value="Unassembled WGS sequence"/>
</dbReference>
<sequence>MATISDLFLPRLVLLLPFFFDCTGSILSTCNQPEPGVDDFRPDHEIDKIGSSAAQTNCLFEVTVDDNKIKLEKREEHNLQRRRSSETSGLTLERRKKVNGSITRAGSSQPTQQGASAEKRRPEEDVCVPSNSKACGCLARDRINLKNASCRGKEAQSHARFAHPDLGDASRRDLFHLHAHRTAGLKCQLALALFLRANHTGDDQDLCDVNRMVWGGRSHNWLVEKEPFSKLPKVQHLDIKCHPTSFATAEAMFWDTRVSAKHHGDDT</sequence>
<feature type="region of interest" description="Disordered" evidence="1">
    <location>
        <begin position="76"/>
        <end position="125"/>
    </location>
</feature>